<name>A0A3D8R2M3_9HELO</name>
<dbReference type="EMBL" id="PDLN01000013">
    <property type="protein sequence ID" value="RDW68303.1"/>
    <property type="molecule type" value="Genomic_DNA"/>
</dbReference>
<comment type="caution">
    <text evidence="1">The sequence shown here is derived from an EMBL/GenBank/DDBJ whole genome shotgun (WGS) entry which is preliminary data.</text>
</comment>
<dbReference type="Proteomes" id="UP000256328">
    <property type="component" value="Unassembled WGS sequence"/>
</dbReference>
<proteinExistence type="predicted"/>
<evidence type="ECO:0000313" key="1">
    <source>
        <dbReference type="EMBL" id="RDW68303.1"/>
    </source>
</evidence>
<organism evidence="1 2">
    <name type="scientific">Coleophoma crateriformis</name>
    <dbReference type="NCBI Taxonomy" id="565419"/>
    <lineage>
        <taxon>Eukaryota</taxon>
        <taxon>Fungi</taxon>
        <taxon>Dikarya</taxon>
        <taxon>Ascomycota</taxon>
        <taxon>Pezizomycotina</taxon>
        <taxon>Leotiomycetes</taxon>
        <taxon>Helotiales</taxon>
        <taxon>Dermateaceae</taxon>
        <taxon>Coleophoma</taxon>
    </lineage>
</organism>
<protein>
    <submittedName>
        <fullName evidence="1">Uncharacterized protein</fullName>
    </submittedName>
</protein>
<keyword evidence="2" id="KW-1185">Reference proteome</keyword>
<sequence length="108" mass="11947">MPAFTSPSTSPSRTPPRKYLIECHPLFSPTTSSNLDNEIDRFAESWRLPCSLDDQRSASPGSPGSLCSRRSSLSTLYEEEEDAEFGIVIQARTTKTFEVFRARSGANA</sequence>
<accession>A0A3D8R2M3</accession>
<gene>
    <name evidence="1" type="ORF">BP5796_08960</name>
</gene>
<reference evidence="1 2" key="1">
    <citation type="journal article" date="2018" name="IMA Fungus">
        <title>IMA Genome-F 9: Draft genome sequence of Annulohypoxylon stygium, Aspergillus mulundensis, Berkeleyomyces basicola (syn. Thielaviopsis basicola), Ceratocystis smalleyi, two Cercospora beticola strains, Coleophoma cylindrospora, Fusarium fracticaudum, Phialophora cf. hyalina, and Morchella septimelata.</title>
        <authorList>
            <person name="Wingfield B.D."/>
            <person name="Bills G.F."/>
            <person name="Dong Y."/>
            <person name="Huang W."/>
            <person name="Nel W.J."/>
            <person name="Swalarsk-Parry B.S."/>
            <person name="Vaghefi N."/>
            <person name="Wilken P.M."/>
            <person name="An Z."/>
            <person name="de Beer Z.W."/>
            <person name="De Vos L."/>
            <person name="Chen L."/>
            <person name="Duong T.A."/>
            <person name="Gao Y."/>
            <person name="Hammerbacher A."/>
            <person name="Kikkert J.R."/>
            <person name="Li Y."/>
            <person name="Li H."/>
            <person name="Li K."/>
            <person name="Li Q."/>
            <person name="Liu X."/>
            <person name="Ma X."/>
            <person name="Naidoo K."/>
            <person name="Pethybridge S.J."/>
            <person name="Sun J."/>
            <person name="Steenkamp E.T."/>
            <person name="van der Nest M.A."/>
            <person name="van Wyk S."/>
            <person name="Wingfield M.J."/>
            <person name="Xiong C."/>
            <person name="Yue Q."/>
            <person name="Zhang X."/>
        </authorList>
    </citation>
    <scope>NUCLEOTIDE SEQUENCE [LARGE SCALE GENOMIC DNA]</scope>
    <source>
        <strain evidence="1 2">BP5796</strain>
    </source>
</reference>
<evidence type="ECO:0000313" key="2">
    <source>
        <dbReference type="Proteomes" id="UP000256328"/>
    </source>
</evidence>
<dbReference type="OrthoDB" id="10354318at2759"/>
<dbReference type="AlphaFoldDB" id="A0A3D8R2M3"/>